<sequence length="228" mass="24796">MAKILNVTNLEKSYSSGSKKLKVLQDINFNVEEGKTFAIVGPSGSGKTTLLGLCAGLDRPDTGSINLCGSELSNLSEDERALLRNKHIGFVFQDFQLLPTLTALENVAVPLELQGNKDASKIGKELLEKVGLGDRIHHYPSQLSGGEQQRVALARAFSTRPSILFADEPTGNLDAETGEKVEALLFDLNKEAGTTLIIVTHDIELAEKTQHILRLKGGRIVENQQKHV</sequence>
<dbReference type="PANTHER" id="PTHR42798:SF2">
    <property type="entry name" value="ABC TRANSPORTER ATP-BINDING PROTEIN MG467-RELATED"/>
    <property type="match status" value="1"/>
</dbReference>
<dbReference type="GO" id="GO:0016887">
    <property type="term" value="F:ATP hydrolysis activity"/>
    <property type="evidence" value="ECO:0007669"/>
    <property type="project" value="InterPro"/>
</dbReference>
<accession>A0A2N0TU80</accession>
<evidence type="ECO:0000256" key="5">
    <source>
        <dbReference type="ARBA" id="ARBA00038388"/>
    </source>
</evidence>
<keyword evidence="8" id="KW-1185">Reference proteome</keyword>
<reference evidence="7 8" key="1">
    <citation type="submission" date="2015-10" db="EMBL/GenBank/DDBJ databases">
        <title>Draft genome sequence of Salegentibacter salinarum KCTC 12975.</title>
        <authorList>
            <person name="Lin W."/>
            <person name="Zheng Q."/>
        </authorList>
    </citation>
    <scope>NUCLEOTIDE SEQUENCE [LARGE SCALE GENOMIC DNA]</scope>
    <source>
        <strain evidence="7 8">KCTC 12975</strain>
    </source>
</reference>
<dbReference type="GO" id="GO:0022857">
    <property type="term" value="F:transmembrane transporter activity"/>
    <property type="evidence" value="ECO:0007669"/>
    <property type="project" value="UniProtKB-ARBA"/>
</dbReference>
<keyword evidence="2" id="KW-0547">Nucleotide-binding</keyword>
<dbReference type="SUPFAM" id="SSF52540">
    <property type="entry name" value="P-loop containing nucleoside triphosphate hydrolases"/>
    <property type="match status" value="1"/>
</dbReference>
<protein>
    <submittedName>
        <fullName evidence="7">ABC transporter</fullName>
    </submittedName>
</protein>
<comment type="caution">
    <text evidence="7">The sequence shown here is derived from an EMBL/GenBank/DDBJ whole genome shotgun (WGS) entry which is preliminary data.</text>
</comment>
<dbReference type="OrthoDB" id="9782239at2"/>
<dbReference type="FunFam" id="3.40.50.300:FF:000032">
    <property type="entry name" value="Export ABC transporter ATP-binding protein"/>
    <property type="match status" value="1"/>
</dbReference>
<evidence type="ECO:0000313" key="7">
    <source>
        <dbReference type="EMBL" id="PKD18299.1"/>
    </source>
</evidence>
<keyword evidence="3" id="KW-0067">ATP-binding</keyword>
<comment type="similarity">
    <text evidence="5">Belongs to the ABC transporter superfamily. Macrolide exporter (TC 3.A.1.122) family.</text>
</comment>
<dbReference type="STRING" id="447422.SAMN05660903_00792"/>
<dbReference type="GO" id="GO:0005524">
    <property type="term" value="F:ATP binding"/>
    <property type="evidence" value="ECO:0007669"/>
    <property type="project" value="UniProtKB-KW"/>
</dbReference>
<dbReference type="Gene3D" id="3.40.50.300">
    <property type="entry name" value="P-loop containing nucleotide triphosphate hydrolases"/>
    <property type="match status" value="1"/>
</dbReference>
<dbReference type="GO" id="GO:0098796">
    <property type="term" value="C:membrane protein complex"/>
    <property type="evidence" value="ECO:0007669"/>
    <property type="project" value="UniProtKB-ARBA"/>
</dbReference>
<dbReference type="SMART" id="SM00382">
    <property type="entry name" value="AAA"/>
    <property type="match status" value="1"/>
</dbReference>
<feature type="domain" description="ABC transporter" evidence="6">
    <location>
        <begin position="5"/>
        <end position="228"/>
    </location>
</feature>
<dbReference type="PANTHER" id="PTHR42798">
    <property type="entry name" value="LIPOPROTEIN-RELEASING SYSTEM ATP-BINDING PROTEIN LOLD"/>
    <property type="match status" value="1"/>
</dbReference>
<dbReference type="InterPro" id="IPR003593">
    <property type="entry name" value="AAA+_ATPase"/>
</dbReference>
<evidence type="ECO:0000259" key="6">
    <source>
        <dbReference type="PROSITE" id="PS50893"/>
    </source>
</evidence>
<gene>
    <name evidence="7" type="ORF">APR41_03875</name>
</gene>
<evidence type="ECO:0000256" key="3">
    <source>
        <dbReference type="ARBA" id="ARBA00022840"/>
    </source>
</evidence>
<dbReference type="InterPro" id="IPR027417">
    <property type="entry name" value="P-loop_NTPase"/>
</dbReference>
<evidence type="ECO:0000256" key="1">
    <source>
        <dbReference type="ARBA" id="ARBA00022448"/>
    </source>
</evidence>
<dbReference type="RefSeq" id="WP_079711931.1">
    <property type="nucleotide sequence ID" value="NZ_FUZC01000002.1"/>
</dbReference>
<keyword evidence="4" id="KW-1278">Translocase</keyword>
<dbReference type="PROSITE" id="PS50893">
    <property type="entry name" value="ABC_TRANSPORTER_2"/>
    <property type="match status" value="1"/>
</dbReference>
<dbReference type="InterPro" id="IPR017871">
    <property type="entry name" value="ABC_transporter-like_CS"/>
</dbReference>
<evidence type="ECO:0000256" key="4">
    <source>
        <dbReference type="ARBA" id="ARBA00022967"/>
    </source>
</evidence>
<dbReference type="PROSITE" id="PS00211">
    <property type="entry name" value="ABC_TRANSPORTER_1"/>
    <property type="match status" value="1"/>
</dbReference>
<evidence type="ECO:0000256" key="2">
    <source>
        <dbReference type="ARBA" id="ARBA00022741"/>
    </source>
</evidence>
<dbReference type="AlphaFoldDB" id="A0A2N0TU80"/>
<keyword evidence="1" id="KW-0813">Transport</keyword>
<proteinExistence type="inferred from homology"/>
<organism evidence="7 8">
    <name type="scientific">Salegentibacter salinarum</name>
    <dbReference type="NCBI Taxonomy" id="447422"/>
    <lineage>
        <taxon>Bacteria</taxon>
        <taxon>Pseudomonadati</taxon>
        <taxon>Bacteroidota</taxon>
        <taxon>Flavobacteriia</taxon>
        <taxon>Flavobacteriales</taxon>
        <taxon>Flavobacteriaceae</taxon>
        <taxon>Salegentibacter</taxon>
    </lineage>
</organism>
<dbReference type="Proteomes" id="UP000232673">
    <property type="component" value="Unassembled WGS sequence"/>
</dbReference>
<dbReference type="InterPro" id="IPR017911">
    <property type="entry name" value="MacB-like_ATP-bd"/>
</dbReference>
<evidence type="ECO:0000313" key="8">
    <source>
        <dbReference type="Proteomes" id="UP000232673"/>
    </source>
</evidence>
<dbReference type="Pfam" id="PF00005">
    <property type="entry name" value="ABC_tran"/>
    <property type="match status" value="1"/>
</dbReference>
<dbReference type="InterPro" id="IPR003439">
    <property type="entry name" value="ABC_transporter-like_ATP-bd"/>
</dbReference>
<dbReference type="CDD" id="cd03255">
    <property type="entry name" value="ABC_MJ0796_LolCDE_FtsE"/>
    <property type="match status" value="1"/>
</dbReference>
<name>A0A2N0TU80_9FLAO</name>
<dbReference type="EMBL" id="LKTS01000023">
    <property type="protein sequence ID" value="PKD18299.1"/>
    <property type="molecule type" value="Genomic_DNA"/>
</dbReference>